<proteinExistence type="predicted"/>
<dbReference type="Gene3D" id="2.60.120.10">
    <property type="entry name" value="Jelly Rolls"/>
    <property type="match status" value="1"/>
</dbReference>
<dbReference type="InterPro" id="IPR013096">
    <property type="entry name" value="Cupin_2"/>
</dbReference>
<organism evidence="2 3">
    <name type="scientific">Spirosoma endbachense</name>
    <dbReference type="NCBI Taxonomy" id="2666025"/>
    <lineage>
        <taxon>Bacteria</taxon>
        <taxon>Pseudomonadati</taxon>
        <taxon>Bacteroidota</taxon>
        <taxon>Cytophagia</taxon>
        <taxon>Cytophagales</taxon>
        <taxon>Cytophagaceae</taxon>
        <taxon>Spirosoma</taxon>
    </lineage>
</organism>
<sequence length="160" mass="18156">MKSIVYKAGITVDFLREGRDTNDEYCEFRCCIKPSSRVPMPHYHQGFEETVYGEKGIVRWTVNGKTTDIGPGEKLVIPLGAIHMFENKSNETVEFLCRTTPGNAFGSDYFEDIAMVLNADGLPDFNKLQDIMKHHGLIPVLGFKRRLIFAIISLIRKIKS</sequence>
<dbReference type="InterPro" id="IPR014710">
    <property type="entry name" value="RmlC-like_jellyroll"/>
</dbReference>
<dbReference type="Proteomes" id="UP000464577">
    <property type="component" value="Chromosome"/>
</dbReference>
<dbReference type="Pfam" id="PF07883">
    <property type="entry name" value="Cupin_2"/>
    <property type="match status" value="1"/>
</dbReference>
<protein>
    <submittedName>
        <fullName evidence="2">Cupin domain-containing protein</fullName>
    </submittedName>
</protein>
<evidence type="ECO:0000313" key="3">
    <source>
        <dbReference type="Proteomes" id="UP000464577"/>
    </source>
</evidence>
<keyword evidence="3" id="KW-1185">Reference proteome</keyword>
<dbReference type="RefSeq" id="WP_162390680.1">
    <property type="nucleotide sequence ID" value="NZ_CP045997.1"/>
</dbReference>
<dbReference type="EMBL" id="CP045997">
    <property type="protein sequence ID" value="QHW00290.1"/>
    <property type="molecule type" value="Genomic_DNA"/>
</dbReference>
<dbReference type="SUPFAM" id="SSF51182">
    <property type="entry name" value="RmlC-like cupins"/>
    <property type="match status" value="1"/>
</dbReference>
<dbReference type="InterPro" id="IPR053146">
    <property type="entry name" value="QDO-like"/>
</dbReference>
<dbReference type="InterPro" id="IPR011051">
    <property type="entry name" value="RmlC_Cupin_sf"/>
</dbReference>
<evidence type="ECO:0000259" key="1">
    <source>
        <dbReference type="Pfam" id="PF07883"/>
    </source>
</evidence>
<name>A0A6P1W8E2_9BACT</name>
<accession>A0A6P1W8E2</accession>
<dbReference type="KEGG" id="senf:GJR95_37030"/>
<feature type="domain" description="Cupin type-2" evidence="1">
    <location>
        <begin position="29"/>
        <end position="97"/>
    </location>
</feature>
<gene>
    <name evidence="2" type="ORF">GJR95_37030</name>
</gene>
<dbReference type="AlphaFoldDB" id="A0A6P1W8E2"/>
<dbReference type="PANTHER" id="PTHR36440">
    <property type="entry name" value="PUTATIVE (AFU_ORTHOLOGUE AFUA_8G07350)-RELATED"/>
    <property type="match status" value="1"/>
</dbReference>
<evidence type="ECO:0000313" key="2">
    <source>
        <dbReference type="EMBL" id="QHW00290.1"/>
    </source>
</evidence>
<reference evidence="2 3" key="1">
    <citation type="submission" date="2019-11" db="EMBL/GenBank/DDBJ databases">
        <title>Spirosoma endbachense sp. nov., isolated from a natural salt meadow.</title>
        <authorList>
            <person name="Rojas J."/>
            <person name="Ambika Manirajan B."/>
            <person name="Ratering S."/>
            <person name="Suarez C."/>
            <person name="Geissler-Plaum R."/>
            <person name="Schnell S."/>
        </authorList>
    </citation>
    <scope>NUCLEOTIDE SEQUENCE [LARGE SCALE GENOMIC DNA]</scope>
    <source>
        <strain evidence="2 3">I-24</strain>
    </source>
</reference>
<dbReference type="PANTHER" id="PTHR36440:SF1">
    <property type="entry name" value="PUTATIVE (AFU_ORTHOLOGUE AFUA_8G07350)-RELATED"/>
    <property type="match status" value="1"/>
</dbReference>